<keyword evidence="5 7" id="KW-0378">Hydrolase</keyword>
<evidence type="ECO:0000313" key="10">
    <source>
        <dbReference type="Proteomes" id="UP000799539"/>
    </source>
</evidence>
<dbReference type="EMBL" id="ML992675">
    <property type="protein sequence ID" value="KAF2211719.1"/>
    <property type="molecule type" value="Genomic_DNA"/>
</dbReference>
<feature type="compositionally biased region" description="Basic and acidic residues" evidence="8">
    <location>
        <begin position="19"/>
        <end position="31"/>
    </location>
</feature>
<dbReference type="InterPro" id="IPR018202">
    <property type="entry name" value="Ser_caboxypep_ser_AS"/>
</dbReference>
<dbReference type="PANTHER" id="PTHR11802">
    <property type="entry name" value="SERINE PROTEASE FAMILY S10 SERINE CARBOXYPEPTIDASE"/>
    <property type="match status" value="1"/>
</dbReference>
<keyword evidence="2 7" id="KW-0121">Carboxypeptidase</keyword>
<dbReference type="GO" id="GO:0006508">
    <property type="term" value="P:proteolysis"/>
    <property type="evidence" value="ECO:0007669"/>
    <property type="project" value="UniProtKB-KW"/>
</dbReference>
<keyword evidence="6" id="KW-0325">Glycoprotein</keyword>
<dbReference type="InterPro" id="IPR001563">
    <property type="entry name" value="Peptidase_S10"/>
</dbReference>
<dbReference type="Pfam" id="PF00450">
    <property type="entry name" value="Peptidase_S10"/>
    <property type="match status" value="1"/>
</dbReference>
<evidence type="ECO:0000256" key="8">
    <source>
        <dbReference type="SAM" id="MobiDB-lite"/>
    </source>
</evidence>
<keyword evidence="3 7" id="KW-0645">Protease</keyword>
<dbReference type="PANTHER" id="PTHR11802:SF479">
    <property type="entry name" value="CARBOXYPEPTIDASE"/>
    <property type="match status" value="1"/>
</dbReference>
<feature type="chain" id="PRO_5025710179" description="Carboxypeptidase" evidence="7">
    <location>
        <begin position="19"/>
        <end position="541"/>
    </location>
</feature>
<keyword evidence="4 7" id="KW-0732">Signal</keyword>
<evidence type="ECO:0000256" key="1">
    <source>
        <dbReference type="ARBA" id="ARBA00009431"/>
    </source>
</evidence>
<accession>A0A6A6FE05</accession>
<dbReference type="OrthoDB" id="443318at2759"/>
<evidence type="ECO:0000256" key="4">
    <source>
        <dbReference type="ARBA" id="ARBA00022729"/>
    </source>
</evidence>
<feature type="region of interest" description="Disordered" evidence="8">
    <location>
        <begin position="19"/>
        <end position="54"/>
    </location>
</feature>
<dbReference type="FunFam" id="3.40.50.1820:FF:000118">
    <property type="entry name" value="Carboxypeptidase"/>
    <property type="match status" value="1"/>
</dbReference>
<evidence type="ECO:0000256" key="2">
    <source>
        <dbReference type="ARBA" id="ARBA00022645"/>
    </source>
</evidence>
<sequence length="541" mass="59806">MKLTFAVLTALLTSAAAAKRDPTKWNRKERSQPLVRRAPQTGSSPGNQAGSARTPIIEQTEAVKKFIVNGTAIPEVDFDVGESYAGLLPIGPGQDVSELYFWFFPSSNPDAGDEILIWLNGGPGCSSLEGLLQENGPFLWQYGTFKPVKNPYAWTNLTNVVWVEQPAGTGFSEMNNSPPAQDEIDVAAQFLGFWKNFVDTFGLNNRKVFIAGESYAGYYVPYIADAMHNETNQEYYNVEGIMIYDPALADEGIQTRIPAVPFVDHWSGLFNLNESYMENLHERHESCGFQKFIDEAYVFPPKGPLPTPPDADDSDSNCDLYDAVMDAALLVNPCWDIYQVATTCPILWDVLGFPGTVGYIPEGADLYFNRQDVKQAINAPNTAWQECARDVLGFDGSPPSPQSVLPSVIEKNKRTIIGHAELDFVFMKNGSIIAMQNMTWNGAQGFSTAPEEWNKFYVPYHSELSLSSVAGAGYFGTWLTERGLTFVTIDLSGHMVPQYAPAAAYRHVEFLLGRISSLGEVSDFTTQPGNWGNNNATMKYL</sequence>
<dbReference type="GO" id="GO:0004185">
    <property type="term" value="F:serine-type carboxypeptidase activity"/>
    <property type="evidence" value="ECO:0007669"/>
    <property type="project" value="UniProtKB-UniRule"/>
</dbReference>
<dbReference type="Proteomes" id="UP000799539">
    <property type="component" value="Unassembled WGS sequence"/>
</dbReference>
<name>A0A6A6FE05_9PEZI</name>
<comment type="similarity">
    <text evidence="1 7">Belongs to the peptidase S10 family.</text>
</comment>
<organism evidence="9 10">
    <name type="scientific">Cercospora zeae-maydis SCOH1-5</name>
    <dbReference type="NCBI Taxonomy" id="717836"/>
    <lineage>
        <taxon>Eukaryota</taxon>
        <taxon>Fungi</taxon>
        <taxon>Dikarya</taxon>
        <taxon>Ascomycota</taxon>
        <taxon>Pezizomycotina</taxon>
        <taxon>Dothideomycetes</taxon>
        <taxon>Dothideomycetidae</taxon>
        <taxon>Mycosphaerellales</taxon>
        <taxon>Mycosphaerellaceae</taxon>
        <taxon>Cercospora</taxon>
    </lineage>
</organism>
<feature type="signal peptide" evidence="7">
    <location>
        <begin position="1"/>
        <end position="18"/>
    </location>
</feature>
<protein>
    <recommendedName>
        <fullName evidence="7">Carboxypeptidase</fullName>
        <ecNumber evidence="7">3.4.16.-</ecNumber>
    </recommendedName>
</protein>
<dbReference type="InterPro" id="IPR033124">
    <property type="entry name" value="Ser_caboxypep_his_AS"/>
</dbReference>
<reference evidence="9" key="1">
    <citation type="journal article" date="2020" name="Stud. Mycol.">
        <title>101 Dothideomycetes genomes: a test case for predicting lifestyles and emergence of pathogens.</title>
        <authorList>
            <person name="Haridas S."/>
            <person name="Albert R."/>
            <person name="Binder M."/>
            <person name="Bloem J."/>
            <person name="Labutti K."/>
            <person name="Salamov A."/>
            <person name="Andreopoulos B."/>
            <person name="Baker S."/>
            <person name="Barry K."/>
            <person name="Bills G."/>
            <person name="Bluhm B."/>
            <person name="Cannon C."/>
            <person name="Castanera R."/>
            <person name="Culley D."/>
            <person name="Daum C."/>
            <person name="Ezra D."/>
            <person name="Gonzalez J."/>
            <person name="Henrissat B."/>
            <person name="Kuo A."/>
            <person name="Liang C."/>
            <person name="Lipzen A."/>
            <person name="Lutzoni F."/>
            <person name="Magnuson J."/>
            <person name="Mondo S."/>
            <person name="Nolan M."/>
            <person name="Ohm R."/>
            <person name="Pangilinan J."/>
            <person name="Park H.-J."/>
            <person name="Ramirez L."/>
            <person name="Alfaro M."/>
            <person name="Sun H."/>
            <person name="Tritt A."/>
            <person name="Yoshinaga Y."/>
            <person name="Zwiers L.-H."/>
            <person name="Turgeon B."/>
            <person name="Goodwin S."/>
            <person name="Spatafora J."/>
            <person name="Crous P."/>
            <person name="Grigoriev I."/>
        </authorList>
    </citation>
    <scope>NUCLEOTIDE SEQUENCE</scope>
    <source>
        <strain evidence="9">SCOH1-5</strain>
    </source>
</reference>
<evidence type="ECO:0000256" key="5">
    <source>
        <dbReference type="ARBA" id="ARBA00022801"/>
    </source>
</evidence>
<proteinExistence type="inferred from homology"/>
<gene>
    <name evidence="9" type="ORF">CERZMDRAFT_42821</name>
</gene>
<dbReference type="Gene3D" id="3.40.50.1820">
    <property type="entry name" value="alpha/beta hydrolase"/>
    <property type="match status" value="1"/>
</dbReference>
<dbReference type="PROSITE" id="PS00560">
    <property type="entry name" value="CARBOXYPEPT_SER_HIS"/>
    <property type="match status" value="1"/>
</dbReference>
<dbReference type="AlphaFoldDB" id="A0A6A6FE05"/>
<dbReference type="EC" id="3.4.16.-" evidence="7"/>
<dbReference type="PROSITE" id="PS00131">
    <property type="entry name" value="CARBOXYPEPT_SER_SER"/>
    <property type="match status" value="1"/>
</dbReference>
<evidence type="ECO:0000313" key="9">
    <source>
        <dbReference type="EMBL" id="KAF2211719.1"/>
    </source>
</evidence>
<dbReference type="InterPro" id="IPR029058">
    <property type="entry name" value="AB_hydrolase_fold"/>
</dbReference>
<dbReference type="SUPFAM" id="SSF53474">
    <property type="entry name" value="alpha/beta-Hydrolases"/>
    <property type="match status" value="1"/>
</dbReference>
<evidence type="ECO:0000256" key="6">
    <source>
        <dbReference type="ARBA" id="ARBA00023180"/>
    </source>
</evidence>
<dbReference type="PRINTS" id="PR00724">
    <property type="entry name" value="CRBOXYPTASEC"/>
</dbReference>
<keyword evidence="10" id="KW-1185">Reference proteome</keyword>
<feature type="compositionally biased region" description="Polar residues" evidence="8">
    <location>
        <begin position="40"/>
        <end position="51"/>
    </location>
</feature>
<evidence type="ECO:0000256" key="3">
    <source>
        <dbReference type="ARBA" id="ARBA00022670"/>
    </source>
</evidence>
<evidence type="ECO:0000256" key="7">
    <source>
        <dbReference type="RuleBase" id="RU361156"/>
    </source>
</evidence>